<evidence type="ECO:0000313" key="2">
    <source>
        <dbReference type="EMBL" id="PRX18010.1"/>
    </source>
</evidence>
<dbReference type="RefSeq" id="WP_106324587.1">
    <property type="nucleotide sequence ID" value="NZ_BOMO01000113.1"/>
</dbReference>
<feature type="domain" description="Putative restriction endonuclease" evidence="1">
    <location>
        <begin position="14"/>
        <end position="105"/>
    </location>
</feature>
<keyword evidence="3" id="KW-1185">Reference proteome</keyword>
<name>A0A2T0K514_9ACTN</name>
<dbReference type="InterPro" id="IPR011335">
    <property type="entry name" value="Restrct_endonuc-II-like"/>
</dbReference>
<dbReference type="GO" id="GO:0004519">
    <property type="term" value="F:endonuclease activity"/>
    <property type="evidence" value="ECO:0007669"/>
    <property type="project" value="UniProtKB-KW"/>
</dbReference>
<comment type="caution">
    <text evidence="2">The sequence shown here is derived from an EMBL/GenBank/DDBJ whole genome shotgun (WGS) entry which is preliminary data.</text>
</comment>
<evidence type="ECO:0000313" key="3">
    <source>
        <dbReference type="Proteomes" id="UP000239415"/>
    </source>
</evidence>
<dbReference type="Pfam" id="PF05685">
    <property type="entry name" value="Uma2"/>
    <property type="match status" value="1"/>
</dbReference>
<dbReference type="CDD" id="cd06260">
    <property type="entry name" value="DUF820-like"/>
    <property type="match status" value="1"/>
</dbReference>
<reference evidence="2 3" key="1">
    <citation type="submission" date="2018-03" db="EMBL/GenBank/DDBJ databases">
        <title>Genomic Encyclopedia of Archaeal and Bacterial Type Strains, Phase II (KMG-II): from individual species to whole genera.</title>
        <authorList>
            <person name="Goeker M."/>
        </authorList>
    </citation>
    <scope>NUCLEOTIDE SEQUENCE [LARGE SCALE GENOMIC DNA]</scope>
    <source>
        <strain evidence="2 3">DSM 43146</strain>
    </source>
</reference>
<organism evidence="2 3">
    <name type="scientific">Actinoplanes italicus</name>
    <dbReference type="NCBI Taxonomy" id="113567"/>
    <lineage>
        <taxon>Bacteria</taxon>
        <taxon>Bacillati</taxon>
        <taxon>Actinomycetota</taxon>
        <taxon>Actinomycetes</taxon>
        <taxon>Micromonosporales</taxon>
        <taxon>Micromonosporaceae</taxon>
        <taxon>Actinoplanes</taxon>
    </lineage>
</organism>
<proteinExistence type="predicted"/>
<evidence type="ECO:0000259" key="1">
    <source>
        <dbReference type="Pfam" id="PF05685"/>
    </source>
</evidence>
<keyword evidence="2" id="KW-0540">Nuclease</keyword>
<dbReference type="EMBL" id="PVMZ01000014">
    <property type="protein sequence ID" value="PRX18010.1"/>
    <property type="molecule type" value="Genomic_DNA"/>
</dbReference>
<keyword evidence="2" id="KW-0378">Hydrolase</keyword>
<dbReference type="SUPFAM" id="SSF52980">
    <property type="entry name" value="Restriction endonuclease-like"/>
    <property type="match status" value="1"/>
</dbReference>
<sequence length="130" mass="14647">MFILFAAGLDVLQDCGVKGVRPRDLRLPDLGVLVQPSPGEPASYSYLPPSAYAMVIEIVSKNSPNGEFLEKKLWYAEHGIPEYWIVEETPDRSDEDGVITILRLDESSDKPDYLEVRSLLVSELETEYRS</sequence>
<accession>A0A2T0K514</accession>
<dbReference type="InterPro" id="IPR008538">
    <property type="entry name" value="Uma2"/>
</dbReference>
<keyword evidence="2" id="KW-0255">Endonuclease</keyword>
<dbReference type="Proteomes" id="UP000239415">
    <property type="component" value="Unassembled WGS sequence"/>
</dbReference>
<dbReference type="Gene3D" id="3.90.1570.10">
    <property type="entry name" value="tt1808, chain A"/>
    <property type="match status" value="1"/>
</dbReference>
<dbReference type="InterPro" id="IPR012296">
    <property type="entry name" value="Nuclease_put_TT1808"/>
</dbReference>
<protein>
    <submittedName>
        <fullName evidence="2">Putative restriction endonuclease</fullName>
    </submittedName>
</protein>
<dbReference type="OrthoDB" id="5524117at2"/>
<gene>
    <name evidence="2" type="ORF">CLV67_114182</name>
</gene>
<dbReference type="AlphaFoldDB" id="A0A2T0K514"/>